<reference evidence="1" key="2">
    <citation type="submission" date="2023-02" db="EMBL/GenBank/DDBJ databases">
        <title>'Rhodoalgimonas zhirmunskyi' gen. nov., isolated from a red alga.</title>
        <authorList>
            <person name="Nedashkovskaya O.I."/>
            <person name="Otstavnykh N.Y."/>
            <person name="Bystritskaya E.P."/>
            <person name="Balabanova L.A."/>
            <person name="Isaeva M.P."/>
        </authorList>
    </citation>
    <scope>NUCLEOTIDE SEQUENCE</scope>
    <source>
        <strain evidence="1">KCTC 52189</strain>
    </source>
</reference>
<keyword evidence="2" id="KW-1185">Reference proteome</keyword>
<dbReference type="RefSeq" id="WP_306737239.1">
    <property type="nucleotide sequence ID" value="NZ_JANHAX010000006.1"/>
</dbReference>
<sequence>MNDCDTIEGFEHVVLQDSYVLDIKQTEDEIVFEVEFVVCEDAPQFQSPKPDEQYCYALGRIVFSGVTEVVDFQRTAVAFTDASGNVDLGNIDTFSKTHQGYELSGDWGKLVVTSSPPRLAWRLH</sequence>
<organism evidence="1 2">
    <name type="scientific">Marimonas arenosa</name>
    <dbReference type="NCBI Taxonomy" id="1795305"/>
    <lineage>
        <taxon>Bacteria</taxon>
        <taxon>Pseudomonadati</taxon>
        <taxon>Pseudomonadota</taxon>
        <taxon>Alphaproteobacteria</taxon>
        <taxon>Rhodobacterales</taxon>
        <taxon>Paracoccaceae</taxon>
        <taxon>Marimonas</taxon>
    </lineage>
</organism>
<accession>A0AAE4B7V1</accession>
<proteinExistence type="predicted"/>
<comment type="caution">
    <text evidence="1">The sequence shown here is derived from an EMBL/GenBank/DDBJ whole genome shotgun (WGS) entry which is preliminary data.</text>
</comment>
<evidence type="ECO:0000313" key="2">
    <source>
        <dbReference type="Proteomes" id="UP001226762"/>
    </source>
</evidence>
<evidence type="ECO:0000313" key="1">
    <source>
        <dbReference type="EMBL" id="MDQ2091941.1"/>
    </source>
</evidence>
<dbReference type="Proteomes" id="UP001226762">
    <property type="component" value="Unassembled WGS sequence"/>
</dbReference>
<name>A0AAE4B7V1_9RHOB</name>
<gene>
    <name evidence="1" type="ORF">NO357_18720</name>
</gene>
<reference evidence="1" key="1">
    <citation type="submission" date="2022-07" db="EMBL/GenBank/DDBJ databases">
        <authorList>
            <person name="Otstavnykh N."/>
            <person name="Isaeva M."/>
            <person name="Bystritskaya E."/>
        </authorList>
    </citation>
    <scope>NUCLEOTIDE SEQUENCE</scope>
    <source>
        <strain evidence="1">KCTC 52189</strain>
    </source>
</reference>
<dbReference type="AlphaFoldDB" id="A0AAE4B7V1"/>
<dbReference type="EMBL" id="JANHAX010000006">
    <property type="protein sequence ID" value="MDQ2091941.1"/>
    <property type="molecule type" value="Genomic_DNA"/>
</dbReference>
<protein>
    <submittedName>
        <fullName evidence="1">Uncharacterized protein</fullName>
    </submittedName>
</protein>